<evidence type="ECO:0000256" key="3">
    <source>
        <dbReference type="ARBA" id="ARBA00022722"/>
    </source>
</evidence>
<dbReference type="InterPro" id="IPR008201">
    <property type="entry name" value="HepT-like"/>
</dbReference>
<proteinExistence type="inferred from homology"/>
<dbReference type="InterPro" id="IPR037038">
    <property type="entry name" value="HepT-like_sf"/>
</dbReference>
<dbReference type="EMBL" id="VSSQ01022729">
    <property type="protein sequence ID" value="MPM69234.1"/>
    <property type="molecule type" value="Genomic_DNA"/>
</dbReference>
<dbReference type="Gene3D" id="1.20.120.580">
    <property type="entry name" value="bsu32300-like"/>
    <property type="match status" value="1"/>
</dbReference>
<sequence>MSYNKELAINILKQIEKAILLIQNRTLEIHSASDFLTNPDNVEKLDAACMQFIAIGESLKGLDKVTNKELLSTDSNIPWSRIMGLRDIIAHHYFDIDAEEIWWIIENELEPLLKAVQAFIHKLSL</sequence>
<name>A0A645C5L0_9ZZZZ</name>
<keyword evidence="5" id="KW-0378">Hydrolase</keyword>
<evidence type="ECO:0000256" key="4">
    <source>
        <dbReference type="ARBA" id="ARBA00022741"/>
    </source>
</evidence>
<dbReference type="GO" id="GO:0000166">
    <property type="term" value="F:nucleotide binding"/>
    <property type="evidence" value="ECO:0007669"/>
    <property type="project" value="UniProtKB-KW"/>
</dbReference>
<dbReference type="PANTHER" id="PTHR34139">
    <property type="entry name" value="UPF0331 PROTEIN MJ0127"/>
    <property type="match status" value="1"/>
</dbReference>
<protein>
    <recommendedName>
        <fullName evidence="8">DUF86 domain-containing protein</fullName>
    </recommendedName>
</protein>
<evidence type="ECO:0000256" key="1">
    <source>
        <dbReference type="ARBA" id="ARBA00022553"/>
    </source>
</evidence>
<dbReference type="Pfam" id="PF01934">
    <property type="entry name" value="HepT-like"/>
    <property type="match status" value="1"/>
</dbReference>
<evidence type="ECO:0000313" key="7">
    <source>
        <dbReference type="EMBL" id="MPM69234.1"/>
    </source>
</evidence>
<comment type="caution">
    <text evidence="7">The sequence shown here is derived from an EMBL/GenBank/DDBJ whole genome shotgun (WGS) entry which is preliminary data.</text>
</comment>
<evidence type="ECO:0000256" key="2">
    <source>
        <dbReference type="ARBA" id="ARBA00022649"/>
    </source>
</evidence>
<dbReference type="GO" id="GO:0110001">
    <property type="term" value="C:toxin-antitoxin complex"/>
    <property type="evidence" value="ECO:0007669"/>
    <property type="project" value="InterPro"/>
</dbReference>
<evidence type="ECO:0000256" key="5">
    <source>
        <dbReference type="ARBA" id="ARBA00022801"/>
    </source>
</evidence>
<keyword evidence="4" id="KW-0547">Nucleotide-binding</keyword>
<dbReference type="GO" id="GO:0004540">
    <property type="term" value="F:RNA nuclease activity"/>
    <property type="evidence" value="ECO:0007669"/>
    <property type="project" value="InterPro"/>
</dbReference>
<keyword evidence="3" id="KW-0540">Nuclease</keyword>
<gene>
    <name evidence="7" type="ORF">SDC9_116178</name>
</gene>
<evidence type="ECO:0008006" key="8">
    <source>
        <dbReference type="Google" id="ProtNLM"/>
    </source>
</evidence>
<organism evidence="7">
    <name type="scientific">bioreactor metagenome</name>
    <dbReference type="NCBI Taxonomy" id="1076179"/>
    <lineage>
        <taxon>unclassified sequences</taxon>
        <taxon>metagenomes</taxon>
        <taxon>ecological metagenomes</taxon>
    </lineage>
</organism>
<keyword evidence="1" id="KW-0597">Phosphoprotein</keyword>
<dbReference type="PANTHER" id="PTHR34139:SF1">
    <property type="entry name" value="RNASE MJ1380-RELATED"/>
    <property type="match status" value="1"/>
</dbReference>
<dbReference type="GO" id="GO:0016787">
    <property type="term" value="F:hydrolase activity"/>
    <property type="evidence" value="ECO:0007669"/>
    <property type="project" value="UniProtKB-KW"/>
</dbReference>
<dbReference type="AlphaFoldDB" id="A0A645C5L0"/>
<accession>A0A645C5L0</accession>
<reference evidence="7" key="1">
    <citation type="submission" date="2019-08" db="EMBL/GenBank/DDBJ databases">
        <authorList>
            <person name="Kucharzyk K."/>
            <person name="Murdoch R.W."/>
            <person name="Higgins S."/>
            <person name="Loffler F."/>
        </authorList>
    </citation>
    <scope>NUCLEOTIDE SEQUENCE</scope>
</reference>
<comment type="similarity">
    <text evidence="6">Belongs to the HepT RNase toxin family.</text>
</comment>
<keyword evidence="2" id="KW-1277">Toxin-antitoxin system</keyword>
<dbReference type="InterPro" id="IPR051813">
    <property type="entry name" value="HepT_RNase_toxin"/>
</dbReference>
<evidence type="ECO:0000256" key="6">
    <source>
        <dbReference type="ARBA" id="ARBA00024207"/>
    </source>
</evidence>